<evidence type="ECO:0000313" key="2">
    <source>
        <dbReference type="EMBL" id="PKI64510.1"/>
    </source>
</evidence>
<comment type="caution">
    <text evidence="2">The sequence shown here is derived from an EMBL/GenBank/DDBJ whole genome shotgun (WGS) entry which is preliminary data.</text>
</comment>
<dbReference type="Proteomes" id="UP000233551">
    <property type="component" value="Unassembled WGS sequence"/>
</dbReference>
<accession>A0A2I0K8J2</accession>
<feature type="compositionally biased region" description="Basic and acidic residues" evidence="1">
    <location>
        <begin position="113"/>
        <end position="130"/>
    </location>
</feature>
<dbReference type="AlphaFoldDB" id="A0A2I0K8J2"/>
<dbReference type="EMBL" id="PGOL01000807">
    <property type="protein sequence ID" value="PKI64510.1"/>
    <property type="molecule type" value="Genomic_DNA"/>
</dbReference>
<evidence type="ECO:0000256" key="1">
    <source>
        <dbReference type="SAM" id="MobiDB-lite"/>
    </source>
</evidence>
<gene>
    <name evidence="2" type="ORF">CRG98_015073</name>
</gene>
<feature type="compositionally biased region" description="Basic and acidic residues" evidence="1">
    <location>
        <begin position="13"/>
        <end position="32"/>
    </location>
</feature>
<reference evidence="2 3" key="1">
    <citation type="submission" date="2017-11" db="EMBL/GenBank/DDBJ databases">
        <title>De-novo sequencing of pomegranate (Punica granatum L.) genome.</title>
        <authorList>
            <person name="Akparov Z."/>
            <person name="Amiraslanov A."/>
            <person name="Hajiyeva S."/>
            <person name="Abbasov M."/>
            <person name="Kaur K."/>
            <person name="Hamwieh A."/>
            <person name="Solovyev V."/>
            <person name="Salamov A."/>
            <person name="Braich B."/>
            <person name="Kosarev P."/>
            <person name="Mahmoud A."/>
            <person name="Hajiyev E."/>
            <person name="Babayeva S."/>
            <person name="Izzatullayeva V."/>
            <person name="Mammadov A."/>
            <person name="Mammadov A."/>
            <person name="Sharifova S."/>
            <person name="Ojaghi J."/>
            <person name="Eynullazada K."/>
            <person name="Bayramov B."/>
            <person name="Abdulazimova A."/>
            <person name="Shahmuradov I."/>
        </authorList>
    </citation>
    <scope>NUCLEOTIDE SEQUENCE [LARGE SCALE GENOMIC DNA]</scope>
    <source>
        <strain evidence="3">cv. AG2017</strain>
        <tissue evidence="2">Leaf</tissue>
    </source>
</reference>
<keyword evidence="3" id="KW-1185">Reference proteome</keyword>
<protein>
    <submittedName>
        <fullName evidence="2">Uncharacterized protein</fullName>
    </submittedName>
</protein>
<proteinExistence type="predicted"/>
<name>A0A2I0K8J2_PUNGR</name>
<organism evidence="2 3">
    <name type="scientific">Punica granatum</name>
    <name type="common">Pomegranate</name>
    <dbReference type="NCBI Taxonomy" id="22663"/>
    <lineage>
        <taxon>Eukaryota</taxon>
        <taxon>Viridiplantae</taxon>
        <taxon>Streptophyta</taxon>
        <taxon>Embryophyta</taxon>
        <taxon>Tracheophyta</taxon>
        <taxon>Spermatophyta</taxon>
        <taxon>Magnoliopsida</taxon>
        <taxon>eudicotyledons</taxon>
        <taxon>Gunneridae</taxon>
        <taxon>Pentapetalae</taxon>
        <taxon>rosids</taxon>
        <taxon>malvids</taxon>
        <taxon>Myrtales</taxon>
        <taxon>Lythraceae</taxon>
        <taxon>Punica</taxon>
    </lineage>
</organism>
<sequence>MESTIANNSKNRLSNEGRGRHRLEESHGTLDHIPRIMTERSLCSTPGLETLDIKGGEVHGLGRTKGPLGLPVRGVAVSSPWCHRPVGTSSPRSRIFLVTSSHLGHGRKHHDRRNGSIRRDEEAMDSREPRGLTALSLRGSAERSHDSLGSISVSSLRIRGTSCCACMTTQYMDVNDR</sequence>
<feature type="region of interest" description="Disordered" evidence="1">
    <location>
        <begin position="1"/>
        <end position="32"/>
    </location>
</feature>
<feature type="compositionally biased region" description="Polar residues" evidence="1">
    <location>
        <begin position="1"/>
        <end position="12"/>
    </location>
</feature>
<evidence type="ECO:0000313" key="3">
    <source>
        <dbReference type="Proteomes" id="UP000233551"/>
    </source>
</evidence>
<feature type="region of interest" description="Disordered" evidence="1">
    <location>
        <begin position="103"/>
        <end position="130"/>
    </location>
</feature>